<evidence type="ECO:0000313" key="7">
    <source>
        <dbReference type="Proteomes" id="UP001159405"/>
    </source>
</evidence>
<dbReference type="SUPFAM" id="SSF46934">
    <property type="entry name" value="UBA-like"/>
    <property type="match status" value="1"/>
</dbReference>
<gene>
    <name evidence="6" type="ORF">PLOB_00044791</name>
</gene>
<protein>
    <recommendedName>
        <fullName evidence="4">Elongation factor Ts, mitochondrial</fullName>
        <shortName evidence="4">EF-Ts</shortName>
        <shortName evidence="4">EF-TsMt</shortName>
    </recommendedName>
</protein>
<dbReference type="InterPro" id="IPR001816">
    <property type="entry name" value="Transl_elong_EFTs/EF1B"/>
</dbReference>
<proteinExistence type="inferred from homology"/>
<dbReference type="InterPro" id="IPR036402">
    <property type="entry name" value="EF-Ts_dimer_sf"/>
</dbReference>
<dbReference type="Proteomes" id="UP001159405">
    <property type="component" value="Unassembled WGS sequence"/>
</dbReference>
<sequence length="335" mass="37077">MASFSMACSKMCASSFAARFVLSNLRSNIGAVSQTRLLTSNQQSNGKVDKSLLSKLRKETGFGFAKCMESLRLNKNDYNEALRWLEAEAEKQGWEKATKLQGRTVSEGLVGVLVDGNFAAMVEVNCETDFVARNELFVDLVSNIANIAVSKRKKIVDQNQKINAFGSQLEHLREVIPEHKLRNEKIQNSNGETVGDSVTRTIGKLGENIKINKVVTMTTEEANVIGKYVHGSFVTSSGGCFLGRYGGIVVIKPKHDEVKLDSMFSLANKLAQHVVGMNPAVISEHDREDKEAEKGDSSDVLLEQDYLLDEKMTVKDLVEKEQVEVVDFVRYECGA</sequence>
<dbReference type="PROSITE" id="PS01127">
    <property type="entry name" value="EF_TS_2"/>
    <property type="match status" value="1"/>
</dbReference>
<dbReference type="SUPFAM" id="SSF54713">
    <property type="entry name" value="Elongation factor Ts (EF-Ts), dimerisation domain"/>
    <property type="match status" value="2"/>
</dbReference>
<feature type="domain" description="Translation elongation factor EFTs/EF1B dimerisation" evidence="5">
    <location>
        <begin position="119"/>
        <end position="291"/>
    </location>
</feature>
<dbReference type="Gene3D" id="3.30.479.20">
    <property type="entry name" value="Elongation factor Ts, dimerisation domain"/>
    <property type="match status" value="2"/>
</dbReference>
<keyword evidence="7" id="KW-1185">Reference proteome</keyword>
<name>A0ABN8PKX8_9CNID</name>
<comment type="subcellular location">
    <subcellularLocation>
        <location evidence="4">Mitochondrion</location>
    </subcellularLocation>
</comment>
<keyword evidence="3 4" id="KW-0648">Protein biosynthesis</keyword>
<comment type="function">
    <text evidence="4">Associates with the EF-Tu.GDP complex and induces the exchange of GDP to GTP. It remains bound to the aminoacyl-tRNA.EF-Tu.GTP complex up to the GTP hydrolysis stage on the ribosome.</text>
</comment>
<comment type="similarity">
    <text evidence="1 4">Belongs to the EF-Ts family.</text>
</comment>
<evidence type="ECO:0000256" key="3">
    <source>
        <dbReference type="ARBA" id="ARBA00022917"/>
    </source>
</evidence>
<dbReference type="InterPro" id="IPR014039">
    <property type="entry name" value="Transl_elong_EFTs/EF1B_dimer"/>
</dbReference>
<organism evidence="6 7">
    <name type="scientific">Porites lobata</name>
    <dbReference type="NCBI Taxonomy" id="104759"/>
    <lineage>
        <taxon>Eukaryota</taxon>
        <taxon>Metazoa</taxon>
        <taxon>Cnidaria</taxon>
        <taxon>Anthozoa</taxon>
        <taxon>Hexacorallia</taxon>
        <taxon>Scleractinia</taxon>
        <taxon>Fungiina</taxon>
        <taxon>Poritidae</taxon>
        <taxon>Porites</taxon>
    </lineage>
</organism>
<dbReference type="HAMAP" id="MF_00050">
    <property type="entry name" value="EF_Ts"/>
    <property type="match status" value="1"/>
</dbReference>
<keyword evidence="2 4" id="KW-0251">Elongation factor</keyword>
<dbReference type="Pfam" id="PF00889">
    <property type="entry name" value="EF_TS"/>
    <property type="match status" value="1"/>
</dbReference>
<evidence type="ECO:0000313" key="6">
    <source>
        <dbReference type="EMBL" id="CAH3145876.1"/>
    </source>
</evidence>
<reference evidence="6 7" key="1">
    <citation type="submission" date="2022-05" db="EMBL/GenBank/DDBJ databases">
        <authorList>
            <consortium name="Genoscope - CEA"/>
            <person name="William W."/>
        </authorList>
    </citation>
    <scope>NUCLEOTIDE SEQUENCE [LARGE SCALE GENOMIC DNA]</scope>
</reference>
<evidence type="ECO:0000256" key="4">
    <source>
        <dbReference type="HAMAP-Rule" id="MF_03135"/>
    </source>
</evidence>
<accession>A0ABN8PKX8</accession>
<dbReference type="EMBL" id="CALNXK010000077">
    <property type="protein sequence ID" value="CAH3145876.1"/>
    <property type="molecule type" value="Genomic_DNA"/>
</dbReference>
<evidence type="ECO:0000256" key="1">
    <source>
        <dbReference type="ARBA" id="ARBA00005532"/>
    </source>
</evidence>
<dbReference type="Pfam" id="PF25025">
    <property type="entry name" value="EF-Ts_N"/>
    <property type="match status" value="1"/>
</dbReference>
<evidence type="ECO:0000256" key="2">
    <source>
        <dbReference type="ARBA" id="ARBA00022768"/>
    </source>
</evidence>
<dbReference type="PANTHER" id="PTHR11741">
    <property type="entry name" value="ELONGATION FACTOR TS"/>
    <property type="match status" value="1"/>
</dbReference>
<keyword evidence="4" id="KW-0496">Mitochondrion</keyword>
<dbReference type="InterPro" id="IPR009060">
    <property type="entry name" value="UBA-like_sf"/>
</dbReference>
<dbReference type="PANTHER" id="PTHR11741:SF0">
    <property type="entry name" value="ELONGATION FACTOR TS, MITOCHONDRIAL"/>
    <property type="match status" value="1"/>
</dbReference>
<evidence type="ECO:0000259" key="5">
    <source>
        <dbReference type="Pfam" id="PF00889"/>
    </source>
</evidence>
<comment type="caution">
    <text evidence="6">The sequence shown here is derived from an EMBL/GenBank/DDBJ whole genome shotgun (WGS) entry which is preliminary data.</text>
</comment>
<dbReference type="Gene3D" id="1.10.8.10">
    <property type="entry name" value="DNA helicase RuvA subunit, C-terminal domain"/>
    <property type="match status" value="1"/>
</dbReference>
<dbReference type="InterPro" id="IPR018101">
    <property type="entry name" value="Transl_elong_Ts_CS"/>
</dbReference>